<sequence>MTSTTLNERDIIDTIIKFKDNGNKFVKAEQYDDAIDEYDKAVQKLQFVTHEGQCAGLNAVLYLNLAYCNLKLQRYVTCISFCDDVLKLTDDKNIREKCLYRRGEA</sequence>
<name>A0A815WDW5_ADIRI</name>
<dbReference type="Proteomes" id="UP000663828">
    <property type="component" value="Unassembled WGS sequence"/>
</dbReference>
<dbReference type="GO" id="GO:0005829">
    <property type="term" value="C:cytosol"/>
    <property type="evidence" value="ECO:0007669"/>
    <property type="project" value="TreeGrafter"/>
</dbReference>
<dbReference type="AlphaFoldDB" id="A0A815WDW5"/>
<dbReference type="PANTHER" id="PTHR46512:SF1">
    <property type="entry name" value="PEPTIDYLPROLYL ISOMERASE"/>
    <property type="match status" value="1"/>
</dbReference>
<evidence type="ECO:0000313" key="2">
    <source>
        <dbReference type="Proteomes" id="UP000663828"/>
    </source>
</evidence>
<dbReference type="GO" id="GO:0016020">
    <property type="term" value="C:membrane"/>
    <property type="evidence" value="ECO:0007669"/>
    <property type="project" value="TreeGrafter"/>
</dbReference>
<gene>
    <name evidence="1" type="ORF">XAT740_LOCUS42394</name>
</gene>
<accession>A0A815WDW5</accession>
<dbReference type="InterPro" id="IPR011990">
    <property type="entry name" value="TPR-like_helical_dom_sf"/>
</dbReference>
<feature type="non-terminal residue" evidence="1">
    <location>
        <position position="1"/>
    </location>
</feature>
<dbReference type="GO" id="GO:0043066">
    <property type="term" value="P:negative regulation of apoptotic process"/>
    <property type="evidence" value="ECO:0007669"/>
    <property type="project" value="TreeGrafter"/>
</dbReference>
<dbReference type="GO" id="GO:0012505">
    <property type="term" value="C:endomembrane system"/>
    <property type="evidence" value="ECO:0007669"/>
    <property type="project" value="TreeGrafter"/>
</dbReference>
<dbReference type="GO" id="GO:0005740">
    <property type="term" value="C:mitochondrial envelope"/>
    <property type="evidence" value="ECO:0007669"/>
    <property type="project" value="TreeGrafter"/>
</dbReference>
<dbReference type="SUPFAM" id="SSF48452">
    <property type="entry name" value="TPR-like"/>
    <property type="match status" value="1"/>
</dbReference>
<evidence type="ECO:0000313" key="1">
    <source>
        <dbReference type="EMBL" id="CAF1544078.1"/>
    </source>
</evidence>
<keyword evidence="2" id="KW-1185">Reference proteome</keyword>
<reference evidence="1" key="1">
    <citation type="submission" date="2021-02" db="EMBL/GenBank/DDBJ databases">
        <authorList>
            <person name="Nowell W R."/>
        </authorList>
    </citation>
    <scope>NUCLEOTIDE SEQUENCE</scope>
</reference>
<dbReference type="PANTHER" id="PTHR46512">
    <property type="entry name" value="PEPTIDYLPROLYL ISOMERASE"/>
    <property type="match status" value="1"/>
</dbReference>
<organism evidence="1 2">
    <name type="scientific">Adineta ricciae</name>
    <name type="common">Rotifer</name>
    <dbReference type="NCBI Taxonomy" id="249248"/>
    <lineage>
        <taxon>Eukaryota</taxon>
        <taxon>Metazoa</taxon>
        <taxon>Spiralia</taxon>
        <taxon>Gnathifera</taxon>
        <taxon>Rotifera</taxon>
        <taxon>Eurotatoria</taxon>
        <taxon>Bdelloidea</taxon>
        <taxon>Adinetida</taxon>
        <taxon>Adinetidae</taxon>
        <taxon>Adineta</taxon>
    </lineage>
</organism>
<dbReference type="EMBL" id="CAJNOR010005080">
    <property type="protein sequence ID" value="CAF1544078.1"/>
    <property type="molecule type" value="Genomic_DNA"/>
</dbReference>
<dbReference type="GO" id="GO:0044183">
    <property type="term" value="F:protein folding chaperone"/>
    <property type="evidence" value="ECO:0007669"/>
    <property type="project" value="TreeGrafter"/>
</dbReference>
<comment type="caution">
    <text evidence="1">The sequence shown here is derived from an EMBL/GenBank/DDBJ whole genome shotgun (WGS) entry which is preliminary data.</text>
</comment>
<proteinExistence type="predicted"/>
<dbReference type="InterPro" id="IPR050754">
    <property type="entry name" value="FKBP4/5/8-like"/>
</dbReference>
<protein>
    <submittedName>
        <fullName evidence="1">Uncharacterized protein</fullName>
    </submittedName>
</protein>
<dbReference type="Gene3D" id="1.25.40.10">
    <property type="entry name" value="Tetratricopeptide repeat domain"/>
    <property type="match status" value="1"/>
</dbReference>